<organism evidence="2 3">
    <name type="scientific">Litoribaculum gwangyangense</name>
    <dbReference type="NCBI Taxonomy" id="1130722"/>
    <lineage>
        <taxon>Bacteria</taxon>
        <taxon>Pseudomonadati</taxon>
        <taxon>Bacteroidota</taxon>
        <taxon>Flavobacteriia</taxon>
        <taxon>Flavobacteriales</taxon>
        <taxon>Flavobacteriaceae</taxon>
        <taxon>Litoribaculum</taxon>
    </lineage>
</organism>
<proteinExistence type="predicted"/>
<keyword evidence="3" id="KW-1185">Reference proteome</keyword>
<dbReference type="PANTHER" id="PTHR46361">
    <property type="entry name" value="ELECTRON CARRIER/ PROTEIN DISULFIDE OXIDOREDUCTASE"/>
    <property type="match status" value="1"/>
</dbReference>
<reference evidence="3" key="1">
    <citation type="journal article" date="2019" name="Int. J. Syst. Evol. Microbiol.">
        <title>The Global Catalogue of Microorganisms (GCM) 10K type strain sequencing project: providing services to taxonomists for standard genome sequencing and annotation.</title>
        <authorList>
            <consortium name="The Broad Institute Genomics Platform"/>
            <consortium name="The Broad Institute Genome Sequencing Center for Infectious Disease"/>
            <person name="Wu L."/>
            <person name="Ma J."/>
        </authorList>
    </citation>
    <scope>NUCLEOTIDE SEQUENCE [LARGE SCALE GENOMIC DNA]</scope>
    <source>
        <strain evidence="3">JCM 18325</strain>
    </source>
</reference>
<protein>
    <recommendedName>
        <fullName evidence="1">DUF547 domain-containing protein</fullName>
    </recommendedName>
</protein>
<name>A0ABP9C5E1_9FLAO</name>
<evidence type="ECO:0000313" key="3">
    <source>
        <dbReference type="Proteomes" id="UP001501433"/>
    </source>
</evidence>
<accession>A0ABP9C5E1</accession>
<dbReference type="Pfam" id="PF04784">
    <property type="entry name" value="DUF547"/>
    <property type="match status" value="1"/>
</dbReference>
<evidence type="ECO:0000259" key="1">
    <source>
        <dbReference type="Pfam" id="PF04784"/>
    </source>
</evidence>
<evidence type="ECO:0000313" key="2">
    <source>
        <dbReference type="EMBL" id="GAA4805314.1"/>
    </source>
</evidence>
<comment type="caution">
    <text evidence="2">The sequence shown here is derived from an EMBL/GenBank/DDBJ whole genome shotgun (WGS) entry which is preliminary data.</text>
</comment>
<dbReference type="Proteomes" id="UP001501433">
    <property type="component" value="Unassembled WGS sequence"/>
</dbReference>
<dbReference type="EMBL" id="BAABJW010000001">
    <property type="protein sequence ID" value="GAA4805314.1"/>
    <property type="molecule type" value="Genomic_DNA"/>
</dbReference>
<sequence length="284" mass="33825">MIIFLASCSGTKRIVENDTRKTIEPIKTEKDNIFIQTQPITPDTVEIKNDKIVDEKSQEFGQILSKRFMPIHQLWDELLQKHVSDNGHVNYKTFKTEHKKLLDYIYVLSLMHKSDKFESFPKDEKLAFWINAYNAMTIDLILRHYPLKSIKDIKNPWEQRYWKLGEKWYNLSEIEHQILRKMNEPRIHFAIVCASFSCPKLQNEAFTSERLESQLTDVTKEFLNDPKRNSISENSLELSKIFQWFSKDFKQNGSVIDFINQYSRIKISENAKIKYKDYNWAINE</sequence>
<dbReference type="InterPro" id="IPR006869">
    <property type="entry name" value="DUF547"/>
</dbReference>
<dbReference type="PANTHER" id="PTHR46361:SF3">
    <property type="entry name" value="ELECTRON CARRIER_ PROTEIN DISULFIDE OXIDOREDUCTASE"/>
    <property type="match status" value="1"/>
</dbReference>
<gene>
    <name evidence="2" type="ORF">GCM10023330_09710</name>
</gene>
<feature type="domain" description="DUF547" evidence="1">
    <location>
        <begin position="118"/>
        <end position="223"/>
    </location>
</feature>